<sequence>MVGSGNHYWLDAIVAVALLALAAVLHPLVVPASATAWGTMGPVARQPAHAVRRQPSARSRSRQKSAYFPG</sequence>
<proteinExistence type="predicted"/>
<dbReference type="EMBL" id="NGAF01000577">
    <property type="protein sequence ID" value="OXR39551.1"/>
    <property type="molecule type" value="Genomic_DNA"/>
</dbReference>
<protein>
    <submittedName>
        <fullName evidence="2">Uncharacterized protein</fullName>
    </submittedName>
</protein>
<comment type="caution">
    <text evidence="2">The sequence shown here is derived from an EMBL/GenBank/DDBJ whole genome shotgun (WGS) entry which is preliminary data.</text>
</comment>
<evidence type="ECO:0000256" key="1">
    <source>
        <dbReference type="SAM" id="MobiDB-lite"/>
    </source>
</evidence>
<dbReference type="AlphaFoldDB" id="A0A231GSU5"/>
<accession>A0A231GSU5</accession>
<feature type="region of interest" description="Disordered" evidence="1">
    <location>
        <begin position="45"/>
        <end position="70"/>
    </location>
</feature>
<keyword evidence="3" id="KW-1185">Reference proteome</keyword>
<evidence type="ECO:0000313" key="3">
    <source>
        <dbReference type="Proteomes" id="UP000215506"/>
    </source>
</evidence>
<evidence type="ECO:0000313" key="2">
    <source>
        <dbReference type="EMBL" id="OXR39551.1"/>
    </source>
</evidence>
<reference evidence="2 3" key="1">
    <citation type="submission" date="2017-07" db="EMBL/GenBank/DDBJ databases">
        <title>First draft Genome Sequence of Nocardia cerradoensis isolated from human infection.</title>
        <authorList>
            <person name="Carrasco G."/>
        </authorList>
    </citation>
    <scope>NUCLEOTIDE SEQUENCE [LARGE SCALE GENOMIC DNA]</scope>
    <source>
        <strain evidence="2 3">CNM20130759</strain>
    </source>
</reference>
<gene>
    <name evidence="2" type="ORF">B7C42_08381</name>
</gene>
<name>A0A231GSU5_9NOCA</name>
<organism evidence="2 3">
    <name type="scientific">Nocardia cerradoensis</name>
    <dbReference type="NCBI Taxonomy" id="85688"/>
    <lineage>
        <taxon>Bacteria</taxon>
        <taxon>Bacillati</taxon>
        <taxon>Actinomycetota</taxon>
        <taxon>Actinomycetes</taxon>
        <taxon>Mycobacteriales</taxon>
        <taxon>Nocardiaceae</taxon>
        <taxon>Nocardia</taxon>
    </lineage>
</organism>
<dbReference type="Proteomes" id="UP000215506">
    <property type="component" value="Unassembled WGS sequence"/>
</dbReference>